<proteinExistence type="predicted"/>
<sequence>MRRIPFSHRTNMSASLPYGKPKPLSYPDAIRVFNDDDVMQNLKEACQKLSESGTELIKAFETISSQLHTFDKHSPPCSVDLLTPQWQGYQKEFTEIARQHRANAGIISGRLKSNSRLYSTLSPLYSTISPNTDQLGRGSVLCGHTASHRSNFRGWLFIISSDTMCNTRNLVETQLKLNADLASFHNEFMEVSNQKAANRKVLQDLTPKMAELEQTIRQIYLVNGQVTEPDVTLLAFSALRIPSTSRRRTKLSHRQLILPGSELSAVKKLYEALEQSENGIAHALYNSKVSHRQTDLTTTTRIAISSLVSEEILTTEPILTFFVSIWARLQADCLDILRWLQQDRKPSQTPSCIKAFVESGHTLYLSVADALDVYGTHSSLANKYL</sequence>
<dbReference type="Proteomes" id="UP000518752">
    <property type="component" value="Unassembled WGS sequence"/>
</dbReference>
<gene>
    <name evidence="1" type="ORF">D9757_000934</name>
</gene>
<keyword evidence="2" id="KW-1185">Reference proteome</keyword>
<organism evidence="1 2">
    <name type="scientific">Collybiopsis confluens</name>
    <dbReference type="NCBI Taxonomy" id="2823264"/>
    <lineage>
        <taxon>Eukaryota</taxon>
        <taxon>Fungi</taxon>
        <taxon>Dikarya</taxon>
        <taxon>Basidiomycota</taxon>
        <taxon>Agaricomycotina</taxon>
        <taxon>Agaricomycetes</taxon>
        <taxon>Agaricomycetidae</taxon>
        <taxon>Agaricales</taxon>
        <taxon>Marasmiineae</taxon>
        <taxon>Omphalotaceae</taxon>
        <taxon>Collybiopsis</taxon>
    </lineage>
</organism>
<evidence type="ECO:0000313" key="1">
    <source>
        <dbReference type="EMBL" id="KAF5392665.1"/>
    </source>
</evidence>
<name>A0A8H5I082_9AGAR</name>
<comment type="caution">
    <text evidence="1">The sequence shown here is derived from an EMBL/GenBank/DDBJ whole genome shotgun (WGS) entry which is preliminary data.</text>
</comment>
<protein>
    <submittedName>
        <fullName evidence="1">Uncharacterized protein</fullName>
    </submittedName>
</protein>
<reference evidence="1 2" key="1">
    <citation type="journal article" date="2020" name="ISME J.">
        <title>Uncovering the hidden diversity of litter-decomposition mechanisms in mushroom-forming fungi.</title>
        <authorList>
            <person name="Floudas D."/>
            <person name="Bentzer J."/>
            <person name="Ahren D."/>
            <person name="Johansson T."/>
            <person name="Persson P."/>
            <person name="Tunlid A."/>
        </authorList>
    </citation>
    <scope>NUCLEOTIDE SEQUENCE [LARGE SCALE GENOMIC DNA]</scope>
    <source>
        <strain evidence="1 2">CBS 406.79</strain>
    </source>
</reference>
<dbReference type="OrthoDB" id="2836601at2759"/>
<evidence type="ECO:0000313" key="2">
    <source>
        <dbReference type="Proteomes" id="UP000518752"/>
    </source>
</evidence>
<dbReference type="AlphaFoldDB" id="A0A8H5I082"/>
<accession>A0A8H5I082</accession>
<dbReference type="EMBL" id="JAACJN010000004">
    <property type="protein sequence ID" value="KAF5392665.1"/>
    <property type="molecule type" value="Genomic_DNA"/>
</dbReference>